<dbReference type="AlphaFoldDB" id="A0A239Q016"/>
<dbReference type="EMBL" id="FZQB01000012">
    <property type="protein sequence ID" value="SNT75603.1"/>
    <property type="molecule type" value="Genomic_DNA"/>
</dbReference>
<dbReference type="Proteomes" id="UP000198307">
    <property type="component" value="Unassembled WGS sequence"/>
</dbReference>
<proteinExistence type="predicted"/>
<dbReference type="RefSeq" id="WP_089345132.1">
    <property type="nucleotide sequence ID" value="NZ_CP067130.1"/>
</dbReference>
<dbReference type="InterPro" id="IPR007314">
    <property type="entry name" value="Cofac_haem-bd_dom"/>
</dbReference>
<evidence type="ECO:0000259" key="1">
    <source>
        <dbReference type="Pfam" id="PF04187"/>
    </source>
</evidence>
<feature type="domain" description="Haem-binding uptake Tiki superfamily ChaN" evidence="1">
    <location>
        <begin position="22"/>
        <end position="91"/>
    </location>
</feature>
<reference evidence="2 3" key="1">
    <citation type="submission" date="2017-07" db="EMBL/GenBank/DDBJ databases">
        <authorList>
            <person name="Sun Z.S."/>
            <person name="Albrecht U."/>
            <person name="Echele G."/>
            <person name="Lee C.C."/>
        </authorList>
    </citation>
    <scope>NUCLEOTIDE SEQUENCE [LARGE SCALE GENOMIC DNA]</scope>
    <source>
        <strain evidence="2 3">DSM 14827</strain>
    </source>
</reference>
<dbReference type="SUPFAM" id="SSF159501">
    <property type="entry name" value="EreA/ChaN-like"/>
    <property type="match status" value="1"/>
</dbReference>
<evidence type="ECO:0000313" key="3">
    <source>
        <dbReference type="Proteomes" id="UP000198307"/>
    </source>
</evidence>
<dbReference type="Pfam" id="PF04187">
    <property type="entry name" value="Cofac_haem_bdg"/>
    <property type="match status" value="1"/>
</dbReference>
<dbReference type="OrthoDB" id="9795827at2"/>
<keyword evidence="3" id="KW-1185">Reference proteome</keyword>
<organism evidence="2 3">
    <name type="scientific">Paracoccus seriniphilus</name>
    <dbReference type="NCBI Taxonomy" id="184748"/>
    <lineage>
        <taxon>Bacteria</taxon>
        <taxon>Pseudomonadati</taxon>
        <taxon>Pseudomonadota</taxon>
        <taxon>Alphaproteobacteria</taxon>
        <taxon>Rhodobacterales</taxon>
        <taxon>Paracoccaceae</taxon>
        <taxon>Paracoccus</taxon>
    </lineage>
</organism>
<protein>
    <submittedName>
        <fullName evidence="2">Haem-binding uptake, Tiki superfamily, ChaN</fullName>
    </submittedName>
</protein>
<accession>A0A239Q016</accession>
<gene>
    <name evidence="2" type="ORF">SAMN05444959_11224</name>
</gene>
<evidence type="ECO:0000313" key="2">
    <source>
        <dbReference type="EMBL" id="SNT75603.1"/>
    </source>
</evidence>
<name>A0A239Q016_9RHOB</name>
<sequence>MTGPTITADSCISRRLWLDQDGVPAGLYLPLFRFCRDMRFAMVGLNVSRELVRGVRQSGWNGVATDLKEDLTRSLPSSASYRHFLFDLTGGAGPGRGAITR</sequence>